<dbReference type="SUPFAM" id="SSF50494">
    <property type="entry name" value="Trypsin-like serine proteases"/>
    <property type="match status" value="1"/>
</dbReference>
<protein>
    <recommendedName>
        <fullName evidence="4">Trypsin-like peptidase</fullName>
    </recommendedName>
</protein>
<evidence type="ECO:0000313" key="3">
    <source>
        <dbReference type="Proteomes" id="UP001500101"/>
    </source>
</evidence>
<reference evidence="3" key="1">
    <citation type="journal article" date="2019" name="Int. J. Syst. Evol. Microbiol.">
        <title>The Global Catalogue of Microorganisms (GCM) 10K type strain sequencing project: providing services to taxonomists for standard genome sequencing and annotation.</title>
        <authorList>
            <consortium name="The Broad Institute Genomics Platform"/>
            <consortium name="The Broad Institute Genome Sequencing Center for Infectious Disease"/>
            <person name="Wu L."/>
            <person name="Ma J."/>
        </authorList>
    </citation>
    <scope>NUCLEOTIDE SEQUENCE [LARGE SCALE GENOMIC DNA]</scope>
    <source>
        <strain evidence="3">JCM 16704</strain>
    </source>
</reference>
<keyword evidence="1" id="KW-0732">Signal</keyword>
<dbReference type="RefSeq" id="WP_344675189.1">
    <property type="nucleotide sequence ID" value="NZ_BAAAZI010000011.1"/>
</dbReference>
<comment type="caution">
    <text evidence="2">The sequence shown here is derived from an EMBL/GenBank/DDBJ whole genome shotgun (WGS) entry which is preliminary data.</text>
</comment>
<evidence type="ECO:0000313" key="2">
    <source>
        <dbReference type="EMBL" id="GAA4143780.1"/>
    </source>
</evidence>
<dbReference type="Proteomes" id="UP001500101">
    <property type="component" value="Unassembled WGS sequence"/>
</dbReference>
<dbReference type="EMBL" id="BAAAZI010000011">
    <property type="protein sequence ID" value="GAA4143780.1"/>
    <property type="molecule type" value="Genomic_DNA"/>
</dbReference>
<proteinExistence type="predicted"/>
<dbReference type="Pfam" id="PF13365">
    <property type="entry name" value="Trypsin_2"/>
    <property type="match status" value="1"/>
</dbReference>
<keyword evidence="3" id="KW-1185">Reference proteome</keyword>
<organism evidence="2 3">
    <name type="scientific">Sphingobacterium kyonggiense</name>
    <dbReference type="NCBI Taxonomy" id="714075"/>
    <lineage>
        <taxon>Bacteria</taxon>
        <taxon>Pseudomonadati</taxon>
        <taxon>Bacteroidota</taxon>
        <taxon>Sphingobacteriia</taxon>
        <taxon>Sphingobacteriales</taxon>
        <taxon>Sphingobacteriaceae</taxon>
        <taxon>Sphingobacterium</taxon>
    </lineage>
</organism>
<feature type="signal peptide" evidence="1">
    <location>
        <begin position="1"/>
        <end position="22"/>
    </location>
</feature>
<evidence type="ECO:0000256" key="1">
    <source>
        <dbReference type="SAM" id="SignalP"/>
    </source>
</evidence>
<sequence>MMMKKYLLILLVLPLFVQGQTADYIDEEALFMKLVYQVQSPAFKFADYSKVYETVHLNRSRRKIDLKTVPAKKKVLSPKEIYKQNRPDVYRFVKVFVNPRNGKNTIDNISTAFPVSEEGHFLINHHMAELWEVGSGDSSKVDRSVVYFLADYDGNMFSIDSVCTYDKKSDVAIIKANTGGKKIKAFPLGEDLETGEHAYIIAHPKAYLYYFSEGMVNRMTQDGDDVYSRKMELSADYAGGSSGGPIFDNKGNIIGMVSQTLSFYYYQEEQKSLQMVVRQSVPVSLIKEFIKK</sequence>
<evidence type="ECO:0008006" key="4">
    <source>
        <dbReference type="Google" id="ProtNLM"/>
    </source>
</evidence>
<dbReference type="InterPro" id="IPR009003">
    <property type="entry name" value="Peptidase_S1_PA"/>
</dbReference>
<accession>A0ABP7YYS4</accession>
<dbReference type="Gene3D" id="2.40.10.120">
    <property type="match status" value="1"/>
</dbReference>
<feature type="chain" id="PRO_5045160758" description="Trypsin-like peptidase" evidence="1">
    <location>
        <begin position="23"/>
        <end position="292"/>
    </location>
</feature>
<gene>
    <name evidence="2" type="ORF">GCM10022216_26010</name>
</gene>
<name>A0ABP7YYS4_9SPHI</name>